<organism evidence="2 3">
    <name type="scientific">Lactuca sativa</name>
    <name type="common">Garden lettuce</name>
    <dbReference type="NCBI Taxonomy" id="4236"/>
    <lineage>
        <taxon>Eukaryota</taxon>
        <taxon>Viridiplantae</taxon>
        <taxon>Streptophyta</taxon>
        <taxon>Embryophyta</taxon>
        <taxon>Tracheophyta</taxon>
        <taxon>Spermatophyta</taxon>
        <taxon>Magnoliopsida</taxon>
        <taxon>eudicotyledons</taxon>
        <taxon>Gunneridae</taxon>
        <taxon>Pentapetalae</taxon>
        <taxon>asterids</taxon>
        <taxon>campanulids</taxon>
        <taxon>Asterales</taxon>
        <taxon>Asteraceae</taxon>
        <taxon>Cichorioideae</taxon>
        <taxon>Cichorieae</taxon>
        <taxon>Lactucinae</taxon>
        <taxon>Lactuca</taxon>
    </lineage>
</organism>
<dbReference type="SUPFAM" id="SSF53098">
    <property type="entry name" value="Ribonuclease H-like"/>
    <property type="match status" value="1"/>
</dbReference>
<evidence type="ECO:0000313" key="2">
    <source>
        <dbReference type="EMBL" id="KAJ0215963.1"/>
    </source>
</evidence>
<dbReference type="Proteomes" id="UP000235145">
    <property type="component" value="Unassembled WGS sequence"/>
</dbReference>
<proteinExistence type="predicted"/>
<comment type="caution">
    <text evidence="2">The sequence shown here is derived from an EMBL/GenBank/DDBJ whole genome shotgun (WGS) entry which is preliminary data.</text>
</comment>
<dbReference type="EMBL" id="NBSK02000003">
    <property type="protein sequence ID" value="KAJ0215963.1"/>
    <property type="molecule type" value="Genomic_DNA"/>
</dbReference>
<dbReference type="PANTHER" id="PTHR23272">
    <property type="entry name" value="BED FINGER-RELATED"/>
    <property type="match status" value="1"/>
</dbReference>
<dbReference type="InterPro" id="IPR012337">
    <property type="entry name" value="RNaseH-like_sf"/>
</dbReference>
<feature type="domain" description="HAT C-terminal dimerisation" evidence="1">
    <location>
        <begin position="2"/>
        <end position="65"/>
    </location>
</feature>
<keyword evidence="3" id="KW-1185">Reference proteome</keyword>
<protein>
    <recommendedName>
        <fullName evidence="1">HAT C-terminal dimerisation domain-containing protein</fullName>
    </recommendedName>
</protein>
<dbReference type="Pfam" id="PF05699">
    <property type="entry name" value="Dimer_Tnp_hAT"/>
    <property type="match status" value="1"/>
</dbReference>
<dbReference type="PANTHER" id="PTHR23272:SF192">
    <property type="entry name" value="ZINC FINGER BED DOMAIN-CONTAINING PROTEIN DAYSLEEPER-LIKE"/>
    <property type="match status" value="1"/>
</dbReference>
<sequence>MLEFWKAQQYSYPELAKLAMDILCVPVSTVASESAFSLGGRILNEYRSSMKPDVVEALVCSRDWLFGEKVDLNVAIDNLTQNVMNLNINEDNTEVILKKLVLEEKMGIVA</sequence>
<name>A0A9R1W4V6_LACSA</name>
<evidence type="ECO:0000259" key="1">
    <source>
        <dbReference type="Pfam" id="PF05699"/>
    </source>
</evidence>
<dbReference type="AlphaFoldDB" id="A0A9R1W4V6"/>
<evidence type="ECO:0000313" key="3">
    <source>
        <dbReference type="Proteomes" id="UP000235145"/>
    </source>
</evidence>
<dbReference type="InterPro" id="IPR008906">
    <property type="entry name" value="HATC_C_dom"/>
</dbReference>
<dbReference type="GO" id="GO:0046983">
    <property type="term" value="F:protein dimerization activity"/>
    <property type="evidence" value="ECO:0007669"/>
    <property type="project" value="InterPro"/>
</dbReference>
<gene>
    <name evidence="2" type="ORF">LSAT_V11C300104880</name>
</gene>
<reference evidence="2 3" key="1">
    <citation type="journal article" date="2017" name="Nat. Commun.">
        <title>Genome assembly with in vitro proximity ligation data and whole-genome triplication in lettuce.</title>
        <authorList>
            <person name="Reyes-Chin-Wo S."/>
            <person name="Wang Z."/>
            <person name="Yang X."/>
            <person name="Kozik A."/>
            <person name="Arikit S."/>
            <person name="Song C."/>
            <person name="Xia L."/>
            <person name="Froenicke L."/>
            <person name="Lavelle D.O."/>
            <person name="Truco M.J."/>
            <person name="Xia R."/>
            <person name="Zhu S."/>
            <person name="Xu C."/>
            <person name="Xu H."/>
            <person name="Xu X."/>
            <person name="Cox K."/>
            <person name="Korf I."/>
            <person name="Meyers B.C."/>
            <person name="Michelmore R.W."/>
        </authorList>
    </citation>
    <scope>NUCLEOTIDE SEQUENCE [LARGE SCALE GENOMIC DNA]</scope>
    <source>
        <strain evidence="3">cv. Salinas</strain>
        <tissue evidence="2">Seedlings</tissue>
    </source>
</reference>
<accession>A0A9R1W4V6</accession>